<dbReference type="InParanoid" id="E9E4K0"/>
<accession>E9E4K0</accession>
<dbReference type="STRING" id="655827.E9E4K0"/>
<dbReference type="PANTHER" id="PTHR43844">
    <property type="entry name" value="METHIONINE SYNTHASE"/>
    <property type="match status" value="1"/>
</dbReference>
<dbReference type="EMBL" id="GL698502">
    <property type="protein sequence ID" value="EFY89211.1"/>
    <property type="molecule type" value="Genomic_DNA"/>
</dbReference>
<gene>
    <name evidence="3" type="ORF">MAC_04798</name>
</gene>
<reference evidence="3 4" key="1">
    <citation type="journal article" date="2011" name="PLoS Genet.">
        <title>Genome sequencing and comparative transcriptomics of the model entomopathogenic fungi Metarhizium anisopliae and M. acridum.</title>
        <authorList>
            <person name="Gao Q."/>
            <person name="Jin K."/>
            <person name="Ying S.H."/>
            <person name="Zhang Y."/>
            <person name="Xiao G."/>
            <person name="Shang Y."/>
            <person name="Duan Z."/>
            <person name="Hu X."/>
            <person name="Xie X.Q."/>
            <person name="Zhou G."/>
            <person name="Peng G."/>
            <person name="Luo Z."/>
            <person name="Huang W."/>
            <person name="Wang B."/>
            <person name="Fang W."/>
            <person name="Wang S."/>
            <person name="Zhong Y."/>
            <person name="Ma L.J."/>
            <person name="St Leger R.J."/>
            <person name="Zhao G.P."/>
            <person name="Pei Y."/>
            <person name="Feng M.G."/>
            <person name="Xia Y."/>
            <person name="Wang C."/>
        </authorList>
    </citation>
    <scope>NUCLEOTIDE SEQUENCE [LARGE SCALE GENOMIC DNA]</scope>
    <source>
        <strain evidence="3 4">CQMa 102</strain>
    </source>
</reference>
<dbReference type="AlphaFoldDB" id="E9E4K0"/>
<dbReference type="SUPFAM" id="SSF52833">
    <property type="entry name" value="Thioredoxin-like"/>
    <property type="match status" value="1"/>
</dbReference>
<dbReference type="SUPFAM" id="SSF51726">
    <property type="entry name" value="UROD/MetE-like"/>
    <property type="match status" value="1"/>
</dbReference>
<dbReference type="GO" id="GO:0008270">
    <property type="term" value="F:zinc ion binding"/>
    <property type="evidence" value="ECO:0007669"/>
    <property type="project" value="InterPro"/>
</dbReference>
<dbReference type="CDD" id="cd03311">
    <property type="entry name" value="CIMS_C_terminal_like"/>
    <property type="match status" value="1"/>
</dbReference>
<keyword evidence="4" id="KW-1185">Reference proteome</keyword>
<dbReference type="Gene3D" id="3.20.20.210">
    <property type="match status" value="1"/>
</dbReference>
<evidence type="ECO:0000313" key="3">
    <source>
        <dbReference type="EMBL" id="EFY89211.1"/>
    </source>
</evidence>
<dbReference type="Pfam" id="PF01717">
    <property type="entry name" value="Meth_synt_2"/>
    <property type="match status" value="1"/>
</dbReference>
<dbReference type="GeneID" id="19249109"/>
<dbReference type="Proteomes" id="UP000002499">
    <property type="component" value="Unassembled WGS sequence"/>
</dbReference>
<dbReference type="InterPro" id="IPR038071">
    <property type="entry name" value="UROD/MetE-like_sf"/>
</dbReference>
<dbReference type="InterPro" id="IPR002629">
    <property type="entry name" value="Met_Synth_C/arc"/>
</dbReference>
<evidence type="ECO:0000259" key="2">
    <source>
        <dbReference type="Pfam" id="PF01717"/>
    </source>
</evidence>
<dbReference type="eggNOG" id="KOG3425">
    <property type="taxonomic scope" value="Eukaryota"/>
</dbReference>
<dbReference type="InterPro" id="IPR036249">
    <property type="entry name" value="Thioredoxin-like_sf"/>
</dbReference>
<proteinExistence type="predicted"/>
<dbReference type="NCBIfam" id="NF005085">
    <property type="entry name" value="PRK06520.1"/>
    <property type="match status" value="1"/>
</dbReference>
<evidence type="ECO:0000256" key="1">
    <source>
        <dbReference type="SAM" id="MobiDB-lite"/>
    </source>
</evidence>
<organism evidence="4">
    <name type="scientific">Metarhizium acridum (strain CQMa 102)</name>
    <dbReference type="NCBI Taxonomy" id="655827"/>
    <lineage>
        <taxon>Eukaryota</taxon>
        <taxon>Fungi</taxon>
        <taxon>Dikarya</taxon>
        <taxon>Ascomycota</taxon>
        <taxon>Pezizomycotina</taxon>
        <taxon>Sordariomycetes</taxon>
        <taxon>Hypocreomycetidae</taxon>
        <taxon>Hypocreales</taxon>
        <taxon>Clavicipitaceae</taxon>
        <taxon>Metarhizium</taxon>
    </lineage>
</organism>
<dbReference type="HOGENOM" id="CLU_420958_0_0_1"/>
<dbReference type="GO" id="GO:0009086">
    <property type="term" value="P:methionine biosynthetic process"/>
    <property type="evidence" value="ECO:0007669"/>
    <property type="project" value="InterPro"/>
</dbReference>
<feature type="domain" description="Cobalamin-independent methionine synthase MetE C-terminal/archaeal" evidence="2">
    <location>
        <begin position="176"/>
        <end position="366"/>
    </location>
</feature>
<dbReference type="OrthoDB" id="7772923at2759"/>
<dbReference type="Gene3D" id="3.40.30.10">
    <property type="entry name" value="Glutaredoxin"/>
    <property type="match status" value="2"/>
</dbReference>
<sequence length="651" mass="72500">MTGHELPFHADHIGSLIRPAALSSLQEQADAGTITPAQLRQGQRDAIADIVEKQRAHGVRALSSGEFDRKYYFSGFFEKLGGFREVSPVPWELARLSAPPIAALKKAGRPYMMAAVCEGKITYDASPYLENWKLLRDSVPEELRAECKFTMPPPCYFHLRLAPGKSYKTSVYPDDDAFFADLARAYRREIKTLYDAGLRNLQIDDPTLAYFCSDDMVESLRAEGDDPDRLLDLYLRAHNDCIAGRPADMHVGLHVCRGNFSKSMHFSEGSYEKIAQKFFTTLDYDTFFLEYDNPRSGGFEPLRFLPRGKNVVLGVVTTKDARLEDAETVKSRVLEAAAIIARGQGRSVDEAMANIGISPQCGFASVAVGADGMTEEKMFDKLKLVGDIAKELWPEASPRASGLTPHKYTTQSKSRRAKATYPANSGPQKLSSLESRRKPLGKNQTVFVDGIFALNFSLQNSVGAASSLEFNRTVLPPPAHRDNPLYSCLWPSDKIPISRTLVVPPSAKQLQLPGFASRAFIVFISSEDPETKQPWCPDVRASWPHIQAAFGGEDAPTVSVVEVGQRPEYVLLFLLSLRHKSLWCNKRIQGQTADTGLRRWRNPENVFRKNWNVNGVPTLAKYERVDGEVVETARLDENGIMDEAKLRGFIG</sequence>
<evidence type="ECO:0000313" key="4">
    <source>
        <dbReference type="Proteomes" id="UP000002499"/>
    </source>
</evidence>
<dbReference type="PANTHER" id="PTHR43844:SF2">
    <property type="entry name" value="SYNTHASE, VITAMIN-B12 INDEPENDENT, PUTATIVE (AFU_ORTHOLOGUE AFUA_3G12060)-RELATED"/>
    <property type="match status" value="1"/>
</dbReference>
<protein>
    <recommendedName>
        <fullName evidence="2">Cobalamin-independent methionine synthase MetE C-terminal/archaeal domain-containing protein</fullName>
    </recommendedName>
</protein>
<dbReference type="GO" id="GO:0003871">
    <property type="term" value="F:5-methyltetrahydropteroyltriglutamate-homocysteine S-methyltransferase activity"/>
    <property type="evidence" value="ECO:0007669"/>
    <property type="project" value="InterPro"/>
</dbReference>
<feature type="compositionally biased region" description="Polar residues" evidence="1">
    <location>
        <begin position="422"/>
        <end position="433"/>
    </location>
</feature>
<feature type="region of interest" description="Disordered" evidence="1">
    <location>
        <begin position="396"/>
        <end position="436"/>
    </location>
</feature>
<dbReference type="KEGG" id="maw:19249109"/>
<name>E9E4K0_METAQ</name>